<organism evidence="2">
    <name type="scientific">Oikopleura dioica</name>
    <name type="common">Tunicate</name>
    <dbReference type="NCBI Taxonomy" id="34765"/>
    <lineage>
        <taxon>Eukaryota</taxon>
        <taxon>Metazoa</taxon>
        <taxon>Chordata</taxon>
        <taxon>Tunicata</taxon>
        <taxon>Appendicularia</taxon>
        <taxon>Copelata</taxon>
        <taxon>Oikopleuridae</taxon>
        <taxon>Oikopleura</taxon>
    </lineage>
</organism>
<proteinExistence type="predicted"/>
<dbReference type="InParanoid" id="E4Y1R6"/>
<feature type="compositionally biased region" description="Basic and acidic residues" evidence="1">
    <location>
        <begin position="70"/>
        <end position="88"/>
    </location>
</feature>
<evidence type="ECO:0000256" key="1">
    <source>
        <dbReference type="SAM" id="MobiDB-lite"/>
    </source>
</evidence>
<sequence length="114" mass="13040">MARCRIEYVLGNLVDNFSEDPPESRVARVKKDFLEYGLDLPQLQASDVGSAQAFLRCLALWRGKSPKENAAAKHTKEIRTNGVEERATAHRGCWPTRRSVRSTQRPRRFRCGPR</sequence>
<accession>E4Y1R6</accession>
<dbReference type="EMBL" id="FN653677">
    <property type="protein sequence ID" value="CBY15810.1"/>
    <property type="molecule type" value="Genomic_DNA"/>
</dbReference>
<name>E4Y1R6_OIKDI</name>
<feature type="region of interest" description="Disordered" evidence="1">
    <location>
        <begin position="70"/>
        <end position="114"/>
    </location>
</feature>
<evidence type="ECO:0000313" key="3">
    <source>
        <dbReference type="Proteomes" id="UP000001307"/>
    </source>
</evidence>
<feature type="compositionally biased region" description="Basic residues" evidence="1">
    <location>
        <begin position="98"/>
        <end position="114"/>
    </location>
</feature>
<protein>
    <submittedName>
        <fullName evidence="2">Uncharacterized protein</fullName>
    </submittedName>
</protein>
<evidence type="ECO:0000313" key="2">
    <source>
        <dbReference type="EMBL" id="CBY15810.1"/>
    </source>
</evidence>
<dbReference type="AlphaFoldDB" id="E4Y1R6"/>
<gene>
    <name evidence="2" type="ORF">GSOID_T00014129001</name>
</gene>
<reference evidence="2" key="1">
    <citation type="journal article" date="2010" name="Science">
        <title>Plasticity of animal genome architecture unmasked by rapid evolution of a pelagic tunicate.</title>
        <authorList>
            <person name="Denoeud F."/>
            <person name="Henriet S."/>
            <person name="Mungpakdee S."/>
            <person name="Aury J.M."/>
            <person name="Da Silva C."/>
            <person name="Brinkmann H."/>
            <person name="Mikhaleva J."/>
            <person name="Olsen L.C."/>
            <person name="Jubin C."/>
            <person name="Canestro C."/>
            <person name="Bouquet J.M."/>
            <person name="Danks G."/>
            <person name="Poulain J."/>
            <person name="Campsteijn C."/>
            <person name="Adamski M."/>
            <person name="Cross I."/>
            <person name="Yadetie F."/>
            <person name="Muffato M."/>
            <person name="Louis A."/>
            <person name="Butcher S."/>
            <person name="Tsagkogeorga G."/>
            <person name="Konrad A."/>
            <person name="Singh S."/>
            <person name="Jensen M.F."/>
            <person name="Cong E.H."/>
            <person name="Eikeseth-Otteraa H."/>
            <person name="Noel B."/>
            <person name="Anthouard V."/>
            <person name="Porcel B.M."/>
            <person name="Kachouri-Lafond R."/>
            <person name="Nishino A."/>
            <person name="Ugolini M."/>
            <person name="Chourrout P."/>
            <person name="Nishida H."/>
            <person name="Aasland R."/>
            <person name="Huzurbazar S."/>
            <person name="Westhof E."/>
            <person name="Delsuc F."/>
            <person name="Lehrach H."/>
            <person name="Reinhardt R."/>
            <person name="Weissenbach J."/>
            <person name="Roy S.W."/>
            <person name="Artiguenave F."/>
            <person name="Postlethwait J.H."/>
            <person name="Manak J.R."/>
            <person name="Thompson E.M."/>
            <person name="Jaillon O."/>
            <person name="Du Pasquier L."/>
            <person name="Boudinot P."/>
            <person name="Liberles D.A."/>
            <person name="Volff J.N."/>
            <person name="Philippe H."/>
            <person name="Lenhard B."/>
            <person name="Roest Crollius H."/>
            <person name="Wincker P."/>
            <person name="Chourrout D."/>
        </authorList>
    </citation>
    <scope>NUCLEOTIDE SEQUENCE [LARGE SCALE GENOMIC DNA]</scope>
</reference>
<keyword evidence="3" id="KW-1185">Reference proteome</keyword>
<dbReference type="Proteomes" id="UP000001307">
    <property type="component" value="Unassembled WGS sequence"/>
</dbReference>